<comment type="caution">
    <text evidence="2">The sequence shown here is derived from an EMBL/GenBank/DDBJ whole genome shotgun (WGS) entry which is preliminary data.</text>
</comment>
<reference evidence="3" key="1">
    <citation type="submission" date="2017-03" db="EMBL/GenBank/DDBJ databases">
        <title>Novel pathways for hydrocarbon cycling and metabolic interdependencies in hydrothermal sediment communities.</title>
        <authorList>
            <person name="Dombrowski N."/>
            <person name="Seitz K."/>
            <person name="Teske A."/>
            <person name="Baker B."/>
        </authorList>
    </citation>
    <scope>NUCLEOTIDE SEQUENCE [LARGE SCALE GENOMIC DNA]</scope>
</reference>
<feature type="coiled-coil region" evidence="1">
    <location>
        <begin position="437"/>
        <end position="474"/>
    </location>
</feature>
<keyword evidence="1" id="KW-0175">Coiled coil</keyword>
<dbReference type="AlphaFoldDB" id="A0A1W9NW87"/>
<organism evidence="2 3">
    <name type="scientific">candidate division CPR3 bacterium 4484_211</name>
    <dbReference type="NCBI Taxonomy" id="1968527"/>
    <lineage>
        <taxon>Bacteria</taxon>
        <taxon>Bacteria division CPR3</taxon>
    </lineage>
</organism>
<evidence type="ECO:0000256" key="1">
    <source>
        <dbReference type="SAM" id="Coils"/>
    </source>
</evidence>
<dbReference type="EMBL" id="MZGJ01000034">
    <property type="protein sequence ID" value="OQX50388.1"/>
    <property type="molecule type" value="Genomic_DNA"/>
</dbReference>
<accession>A0A1W9NW87</accession>
<gene>
    <name evidence="2" type="ORF">B5M47_03815</name>
</gene>
<proteinExistence type="predicted"/>
<dbReference type="Proteomes" id="UP000192520">
    <property type="component" value="Unassembled WGS sequence"/>
</dbReference>
<protein>
    <submittedName>
        <fullName evidence="2">Uncharacterized protein</fullName>
    </submittedName>
</protein>
<evidence type="ECO:0000313" key="2">
    <source>
        <dbReference type="EMBL" id="OQX50388.1"/>
    </source>
</evidence>
<dbReference type="STRING" id="1968527.B5M47_03815"/>
<sequence length="782" mass="89540">MKSDRELKNLAISLAQADTEDEVVRILKNVQFWNNPSVWVDYDRNPNNFATIGNQQSSPDTALVEKIINSVDAVLMRECLRRGIKPDSPKAPKTIADTQKEYFGIYDGKLSSIDASIRSKIAENILLVATGQKSNPCYSIIDFGEGQTPKRIPETFLSLTKNNKIKIPFVQGKFGMGGSGVLQFCSKKYNLQLIISKRDSEIAKFENDDTKDMWGFTIVRREDPKDGMRNSSFRYLAPRGKILMFKANSLPLLPKEYPEPYGNPFSYGTFIKLYEYQLTGLKTIVKFDLYYRLSLLLPNIALPATLYERRKGYKAESYHIVLSGLSVRLDEDKRDNLEPGFPSSGGITAKGQKMDYLLYVFKKGKREKYTRNEGIIFTVNGQAHAFISKAFFERKNVGMSYLSDSILVIVDCSKFDGRSREDLFMNSRDRLREGELKNEIEKQLEDLIKNHQGLRALREQRRREEIENKLQDSKPLAEVLEKIIKTSPSLSSLFLEGVKIRNPFKITNAGKTKEYKGKRFPTYFKLTKDYQRSSPKKCPINRKFRVQFETDAENDYFNRDKDPGEFAIKINGTPISDYSLNLWNGLATLTVQLPEGVKVNDILHFKTEATDISRVDPFYNEFYILVGAPKKINNGGKGERRPPADDKKGEDRKQPLYLDLPNIIEVRREEWEKYNFKEDDALRVKDTGEGGYDFYVNMDNAYLKTEIKGNVKVDPRLLEARFKYGIVLVGISLLEFFEKRNKKEGDGNDLSSTYDKIANFTKGLSPVLLPMISSLGELELQS</sequence>
<name>A0A1W9NW87_UNCC3</name>
<evidence type="ECO:0000313" key="3">
    <source>
        <dbReference type="Proteomes" id="UP000192520"/>
    </source>
</evidence>